<proteinExistence type="inferred from homology"/>
<dbReference type="Pfam" id="PF00134">
    <property type="entry name" value="Cyclin_N"/>
    <property type="match status" value="1"/>
</dbReference>
<dbReference type="FunFam" id="1.10.472.10:FF:000003">
    <property type="entry name" value="G1/S-specific cyclin-D2"/>
    <property type="match status" value="1"/>
</dbReference>
<evidence type="ECO:0000259" key="5">
    <source>
        <dbReference type="SMART" id="SM01332"/>
    </source>
</evidence>
<evidence type="ECO:0000256" key="1">
    <source>
        <dbReference type="ARBA" id="ARBA00023127"/>
    </source>
</evidence>
<dbReference type="SUPFAM" id="SSF47954">
    <property type="entry name" value="Cyclin-like"/>
    <property type="match status" value="2"/>
</dbReference>
<dbReference type="InterPro" id="IPR004367">
    <property type="entry name" value="Cyclin_C-dom"/>
</dbReference>
<dbReference type="InterPro" id="IPR013763">
    <property type="entry name" value="Cyclin-like_dom"/>
</dbReference>
<comment type="similarity">
    <text evidence="2">Belongs to the cyclin family.</text>
</comment>
<gene>
    <name evidence="6" type="ORF">DGYR_LOCUS4061</name>
</gene>
<protein>
    <submittedName>
        <fullName evidence="6">DgyrCDS4297</fullName>
    </submittedName>
</protein>
<sequence>MDIDCVELMCMEAEEERRAFPDPVLLKDERVMERLLKSEDRYLPSHPPFQFQKDVKPYMLKIVLSWMLEVSEEQKCEDDVFPLASNYMCRVLAVMQVPRRQLQLVGAVCLFIASKLKETTPLSAEKLVMYTDYSVQLAEITEMEMVVLFRLKWDLSAITPNDFLDQILDRLKPGDLKRIKRYAQTYIALCSTEFKFASMPPSLVSSASLATALRAIETEWSAEAVFARLQSITGIEADCLRHHQEQIEAEVVQFLTFNSSDKSSPPPKSDEGPTTPTDIRDIVY</sequence>
<evidence type="ECO:0000256" key="2">
    <source>
        <dbReference type="RuleBase" id="RU000383"/>
    </source>
</evidence>
<dbReference type="InterPro" id="IPR036915">
    <property type="entry name" value="Cyclin-like_sf"/>
</dbReference>
<feature type="region of interest" description="Disordered" evidence="3">
    <location>
        <begin position="258"/>
        <end position="284"/>
    </location>
</feature>
<dbReference type="SMART" id="SM01332">
    <property type="entry name" value="Cyclin_C"/>
    <property type="match status" value="1"/>
</dbReference>
<evidence type="ECO:0000313" key="7">
    <source>
        <dbReference type="Proteomes" id="UP000549394"/>
    </source>
</evidence>
<dbReference type="Proteomes" id="UP000549394">
    <property type="component" value="Unassembled WGS sequence"/>
</dbReference>
<dbReference type="Gene3D" id="1.10.472.10">
    <property type="entry name" value="Cyclin-like"/>
    <property type="match status" value="2"/>
</dbReference>
<dbReference type="InterPro" id="IPR039361">
    <property type="entry name" value="Cyclin"/>
</dbReference>
<dbReference type="SMART" id="SM00385">
    <property type="entry name" value="CYCLIN"/>
    <property type="match status" value="1"/>
</dbReference>
<evidence type="ECO:0000256" key="3">
    <source>
        <dbReference type="SAM" id="MobiDB-lite"/>
    </source>
</evidence>
<evidence type="ECO:0000259" key="4">
    <source>
        <dbReference type="SMART" id="SM00385"/>
    </source>
</evidence>
<dbReference type="InterPro" id="IPR006671">
    <property type="entry name" value="Cyclin_N"/>
</dbReference>
<feature type="domain" description="Cyclin C-terminal" evidence="5">
    <location>
        <begin position="158"/>
        <end position="267"/>
    </location>
</feature>
<accession>A0A7I8VH45</accession>
<comment type="caution">
    <text evidence="6">The sequence shown here is derived from an EMBL/GenBank/DDBJ whole genome shotgun (WGS) entry which is preliminary data.</text>
</comment>
<dbReference type="OrthoDB" id="306099at2759"/>
<keyword evidence="7" id="KW-1185">Reference proteome</keyword>
<dbReference type="Pfam" id="PF02984">
    <property type="entry name" value="Cyclin_C"/>
    <property type="match status" value="1"/>
</dbReference>
<name>A0A7I8VH45_9ANNE</name>
<dbReference type="AlphaFoldDB" id="A0A7I8VH45"/>
<reference evidence="6 7" key="1">
    <citation type="submission" date="2020-08" db="EMBL/GenBank/DDBJ databases">
        <authorList>
            <person name="Hejnol A."/>
        </authorList>
    </citation>
    <scope>NUCLEOTIDE SEQUENCE [LARGE SCALE GENOMIC DNA]</scope>
</reference>
<evidence type="ECO:0000313" key="6">
    <source>
        <dbReference type="EMBL" id="CAD5115309.1"/>
    </source>
</evidence>
<organism evidence="6 7">
    <name type="scientific">Dimorphilus gyrociliatus</name>
    <dbReference type="NCBI Taxonomy" id="2664684"/>
    <lineage>
        <taxon>Eukaryota</taxon>
        <taxon>Metazoa</taxon>
        <taxon>Spiralia</taxon>
        <taxon>Lophotrochozoa</taxon>
        <taxon>Annelida</taxon>
        <taxon>Polychaeta</taxon>
        <taxon>Polychaeta incertae sedis</taxon>
        <taxon>Dinophilidae</taxon>
        <taxon>Dimorphilus</taxon>
    </lineage>
</organism>
<feature type="domain" description="Cyclin-like" evidence="4">
    <location>
        <begin position="65"/>
        <end position="149"/>
    </location>
</feature>
<dbReference type="EMBL" id="CAJFCJ010000006">
    <property type="protein sequence ID" value="CAD5115309.1"/>
    <property type="molecule type" value="Genomic_DNA"/>
</dbReference>
<keyword evidence="1 2" id="KW-0195">Cyclin</keyword>
<dbReference type="PANTHER" id="PTHR10177">
    <property type="entry name" value="CYCLINS"/>
    <property type="match status" value="1"/>
</dbReference>
<dbReference type="CDD" id="cd20516">
    <property type="entry name" value="CYCLIN_CCND_rpt2"/>
    <property type="match status" value="1"/>
</dbReference>